<proteinExistence type="inferred from homology"/>
<evidence type="ECO:0000256" key="4">
    <source>
        <dbReference type="ARBA" id="ARBA00022660"/>
    </source>
</evidence>
<dbReference type="Pfam" id="PF05365">
    <property type="entry name" value="UCR_UQCRX_QCR9"/>
    <property type="match status" value="1"/>
</dbReference>
<keyword evidence="13" id="KW-1185">Reference proteome</keyword>
<sequence>MFARRLANVAARAGAAQRTMATKSSSVNGKGPLEVIYQTFMRNNVVYVSTVVAGALVFEVVYGNVTNSIWESLNYGRLYHHIDWSQFKSEDDEEEEEE</sequence>
<dbReference type="PANTHER" id="PTHR12980">
    <property type="entry name" value="UBIQUINOL-CYTOCHROME C REDUCTASE COMPLEX, SUBUNIT X"/>
    <property type="match status" value="1"/>
</dbReference>
<keyword evidence="7" id="KW-0249">Electron transport</keyword>
<evidence type="ECO:0000256" key="5">
    <source>
        <dbReference type="ARBA" id="ARBA00022692"/>
    </source>
</evidence>
<keyword evidence="8 11" id="KW-1133">Transmembrane helix</keyword>
<keyword evidence="6" id="KW-0999">Mitochondrion inner membrane</keyword>
<dbReference type="InterPro" id="IPR036656">
    <property type="entry name" value="QCR9_sf"/>
</dbReference>
<dbReference type="OrthoDB" id="44067at2759"/>
<evidence type="ECO:0000256" key="6">
    <source>
        <dbReference type="ARBA" id="ARBA00022792"/>
    </source>
</evidence>
<dbReference type="PANTHER" id="PTHR12980:SF0">
    <property type="entry name" value="CYTOCHROME B-C1 COMPLEX SUBUNIT 9"/>
    <property type="match status" value="1"/>
</dbReference>
<dbReference type="GO" id="GO:0045275">
    <property type="term" value="C:respiratory chain complex III"/>
    <property type="evidence" value="ECO:0007669"/>
    <property type="project" value="InterPro"/>
</dbReference>
<keyword evidence="3" id="KW-0813">Transport</keyword>
<comment type="similarity">
    <text evidence="2">Belongs to the UQCR10/QCR9 family.</text>
</comment>
<dbReference type="InterPro" id="IPR008027">
    <property type="entry name" value="QCR9"/>
</dbReference>
<evidence type="ECO:0000256" key="9">
    <source>
        <dbReference type="ARBA" id="ARBA00023128"/>
    </source>
</evidence>
<dbReference type="GO" id="GO:0005743">
    <property type="term" value="C:mitochondrial inner membrane"/>
    <property type="evidence" value="ECO:0007669"/>
    <property type="project" value="UniProtKB-SubCell"/>
</dbReference>
<dbReference type="Gene3D" id="1.20.5.260">
    <property type="entry name" value="Cytochrome b-c1 complex subunit 9"/>
    <property type="match status" value="1"/>
</dbReference>
<feature type="transmembrane region" description="Helical" evidence="11">
    <location>
        <begin position="45"/>
        <end position="65"/>
    </location>
</feature>
<evidence type="ECO:0000313" key="12">
    <source>
        <dbReference type="EMBL" id="KAF0729344.1"/>
    </source>
</evidence>
<dbReference type="GO" id="GO:0006122">
    <property type="term" value="P:mitochondrial electron transport, ubiquinol to cytochrome c"/>
    <property type="evidence" value="ECO:0007669"/>
    <property type="project" value="InterPro"/>
</dbReference>
<evidence type="ECO:0000256" key="10">
    <source>
        <dbReference type="ARBA" id="ARBA00023136"/>
    </source>
</evidence>
<dbReference type="EMBL" id="VJMJ01000166">
    <property type="protein sequence ID" value="KAF0729344.1"/>
    <property type="molecule type" value="Genomic_DNA"/>
</dbReference>
<dbReference type="SUPFAM" id="SSF81514">
    <property type="entry name" value="Subunit X (non-heme 7 kDa protein) of cytochrome bc1 complex (Ubiquinol-cytochrome c reductase)"/>
    <property type="match status" value="1"/>
</dbReference>
<keyword evidence="9" id="KW-0496">Mitochondrion</keyword>
<accession>A0A6G0WPR3</accession>
<dbReference type="VEuPathDB" id="FungiDB:AeMF1_018411"/>
<organism evidence="12 13">
    <name type="scientific">Aphanomyces euteiches</name>
    <dbReference type="NCBI Taxonomy" id="100861"/>
    <lineage>
        <taxon>Eukaryota</taxon>
        <taxon>Sar</taxon>
        <taxon>Stramenopiles</taxon>
        <taxon>Oomycota</taxon>
        <taxon>Saprolegniomycetes</taxon>
        <taxon>Saprolegniales</taxon>
        <taxon>Verrucalvaceae</taxon>
        <taxon>Aphanomyces</taxon>
    </lineage>
</organism>
<dbReference type="Proteomes" id="UP000481153">
    <property type="component" value="Unassembled WGS sequence"/>
</dbReference>
<evidence type="ECO:0000256" key="11">
    <source>
        <dbReference type="SAM" id="Phobius"/>
    </source>
</evidence>
<dbReference type="FunFam" id="1.20.5.260:FF:000001">
    <property type="entry name" value="Cytochrome b-c1 complex subunit 9"/>
    <property type="match status" value="1"/>
</dbReference>
<evidence type="ECO:0000313" key="13">
    <source>
        <dbReference type="Proteomes" id="UP000481153"/>
    </source>
</evidence>
<protein>
    <recommendedName>
        <fullName evidence="14">Cytochrome b-c1 complex subunit 9</fullName>
    </recommendedName>
</protein>
<evidence type="ECO:0000256" key="1">
    <source>
        <dbReference type="ARBA" id="ARBA00004434"/>
    </source>
</evidence>
<evidence type="ECO:0008006" key="14">
    <source>
        <dbReference type="Google" id="ProtNLM"/>
    </source>
</evidence>
<comment type="subcellular location">
    <subcellularLocation>
        <location evidence="1">Mitochondrion inner membrane</location>
        <topology evidence="1">Single-pass membrane protein</topology>
    </subcellularLocation>
</comment>
<keyword evidence="10 11" id="KW-0472">Membrane</keyword>
<evidence type="ECO:0000256" key="7">
    <source>
        <dbReference type="ARBA" id="ARBA00022982"/>
    </source>
</evidence>
<comment type="caution">
    <text evidence="12">The sequence shown here is derived from an EMBL/GenBank/DDBJ whole genome shotgun (WGS) entry which is preliminary data.</text>
</comment>
<dbReference type="AlphaFoldDB" id="A0A6G0WPR3"/>
<evidence type="ECO:0000256" key="3">
    <source>
        <dbReference type="ARBA" id="ARBA00022448"/>
    </source>
</evidence>
<gene>
    <name evidence="12" type="ORF">Ae201684_013089</name>
</gene>
<name>A0A6G0WPR3_9STRA</name>
<evidence type="ECO:0000256" key="2">
    <source>
        <dbReference type="ARBA" id="ARBA00007856"/>
    </source>
</evidence>
<reference evidence="12 13" key="1">
    <citation type="submission" date="2019-07" db="EMBL/GenBank/DDBJ databases">
        <title>Genomics analysis of Aphanomyces spp. identifies a new class of oomycete effector associated with host adaptation.</title>
        <authorList>
            <person name="Gaulin E."/>
        </authorList>
    </citation>
    <scope>NUCLEOTIDE SEQUENCE [LARGE SCALE GENOMIC DNA]</scope>
    <source>
        <strain evidence="12 13">ATCC 201684</strain>
    </source>
</reference>
<evidence type="ECO:0000256" key="8">
    <source>
        <dbReference type="ARBA" id="ARBA00022989"/>
    </source>
</evidence>
<keyword evidence="5 11" id="KW-0812">Transmembrane</keyword>
<keyword evidence="4" id="KW-0679">Respiratory chain</keyword>